<dbReference type="OrthoDB" id="427960at2759"/>
<dbReference type="EMBL" id="ML978066">
    <property type="protein sequence ID" value="KAF2021276.1"/>
    <property type="molecule type" value="Genomic_DNA"/>
</dbReference>
<dbReference type="SUPFAM" id="SSF57756">
    <property type="entry name" value="Retrovirus zinc finger-like domains"/>
    <property type="match status" value="1"/>
</dbReference>
<dbReference type="GeneID" id="54288158"/>
<dbReference type="RefSeq" id="XP_033389615.1">
    <property type="nucleotide sequence ID" value="XM_033530761.1"/>
</dbReference>
<proteinExistence type="predicted"/>
<reference evidence="4" key="1">
    <citation type="journal article" date="2020" name="Stud. Mycol.">
        <title>101 Dothideomycetes genomes: a test case for predicting lifestyles and emergence of pathogens.</title>
        <authorList>
            <person name="Haridas S."/>
            <person name="Albert R."/>
            <person name="Binder M."/>
            <person name="Bloem J."/>
            <person name="Labutti K."/>
            <person name="Salamov A."/>
            <person name="Andreopoulos B."/>
            <person name="Baker S."/>
            <person name="Barry K."/>
            <person name="Bills G."/>
            <person name="Bluhm B."/>
            <person name="Cannon C."/>
            <person name="Castanera R."/>
            <person name="Culley D."/>
            <person name="Daum C."/>
            <person name="Ezra D."/>
            <person name="Gonzalez J."/>
            <person name="Henrissat B."/>
            <person name="Kuo A."/>
            <person name="Liang C."/>
            <person name="Lipzen A."/>
            <person name="Lutzoni F."/>
            <person name="Magnuson J."/>
            <person name="Mondo S."/>
            <person name="Nolan M."/>
            <person name="Ohm R."/>
            <person name="Pangilinan J."/>
            <person name="Park H.-J."/>
            <person name="Ramirez L."/>
            <person name="Alfaro M."/>
            <person name="Sun H."/>
            <person name="Tritt A."/>
            <person name="Yoshinaga Y."/>
            <person name="Zwiers L.-H."/>
            <person name="Turgeon B."/>
            <person name="Goodwin S."/>
            <person name="Spatafora J."/>
            <person name="Crous P."/>
            <person name="Grigoriev I."/>
        </authorList>
    </citation>
    <scope>NUCLEOTIDE SEQUENCE</scope>
    <source>
        <strain evidence="4">CBS 175.79</strain>
    </source>
</reference>
<feature type="domain" description="CCHC-type" evidence="3">
    <location>
        <begin position="238"/>
        <end position="253"/>
    </location>
</feature>
<dbReference type="InterPro" id="IPR036875">
    <property type="entry name" value="Znf_CCHC_sf"/>
</dbReference>
<dbReference type="GO" id="GO:0008270">
    <property type="term" value="F:zinc ion binding"/>
    <property type="evidence" value="ECO:0007669"/>
    <property type="project" value="UniProtKB-KW"/>
</dbReference>
<feature type="compositionally biased region" description="Gly residues" evidence="2">
    <location>
        <begin position="261"/>
        <end position="275"/>
    </location>
</feature>
<dbReference type="AlphaFoldDB" id="A0A6A5Y7K1"/>
<dbReference type="GO" id="GO:0003676">
    <property type="term" value="F:nucleic acid binding"/>
    <property type="evidence" value="ECO:0007669"/>
    <property type="project" value="InterPro"/>
</dbReference>
<feature type="compositionally biased region" description="Basic and acidic residues" evidence="2">
    <location>
        <begin position="175"/>
        <end position="207"/>
    </location>
</feature>
<dbReference type="SMART" id="SM00343">
    <property type="entry name" value="ZnF_C2HC"/>
    <property type="match status" value="1"/>
</dbReference>
<feature type="region of interest" description="Disordered" evidence="2">
    <location>
        <begin position="116"/>
        <end position="232"/>
    </location>
</feature>
<protein>
    <recommendedName>
        <fullName evidence="3">CCHC-type domain-containing protein</fullName>
    </recommendedName>
</protein>
<feature type="region of interest" description="Disordered" evidence="2">
    <location>
        <begin position="245"/>
        <end position="275"/>
    </location>
</feature>
<feature type="compositionally biased region" description="Acidic residues" evidence="2">
    <location>
        <begin position="116"/>
        <end position="126"/>
    </location>
</feature>
<keyword evidence="1" id="KW-0863">Zinc-finger</keyword>
<keyword evidence="5" id="KW-1185">Reference proteome</keyword>
<gene>
    <name evidence="4" type="ORF">BU24DRAFT_446329</name>
</gene>
<evidence type="ECO:0000256" key="1">
    <source>
        <dbReference type="PROSITE-ProRule" id="PRU00047"/>
    </source>
</evidence>
<dbReference type="Pfam" id="PF00098">
    <property type="entry name" value="zf-CCHC"/>
    <property type="match status" value="1"/>
</dbReference>
<evidence type="ECO:0000313" key="4">
    <source>
        <dbReference type="EMBL" id="KAF2021276.1"/>
    </source>
</evidence>
<feature type="compositionally biased region" description="Basic and acidic residues" evidence="2">
    <location>
        <begin position="57"/>
        <end position="86"/>
    </location>
</feature>
<keyword evidence="1" id="KW-0479">Metal-binding</keyword>
<feature type="compositionally biased region" description="Acidic residues" evidence="2">
    <location>
        <begin position="148"/>
        <end position="168"/>
    </location>
</feature>
<dbReference type="PROSITE" id="PS50158">
    <property type="entry name" value="ZF_CCHC"/>
    <property type="match status" value="1"/>
</dbReference>
<accession>A0A6A5Y7K1</accession>
<dbReference type="InterPro" id="IPR001878">
    <property type="entry name" value="Znf_CCHC"/>
</dbReference>
<keyword evidence="1" id="KW-0862">Zinc</keyword>
<dbReference type="Proteomes" id="UP000799778">
    <property type="component" value="Unassembled WGS sequence"/>
</dbReference>
<sequence length="275" mass="29803">MASTPKTMSNRLMTMKFMQRSAAKSAKSEPSTPDGPHSKKVRLSNGRSAPSTPGTPSDHEVLKAVLDEEEKKRQEAVDRAAEKAGETKWVLSFKDPNEASRKPAMNVVQAGFAVIDADDDSDDEGELQPARMTFGGGVKREQKKAPESDDNSDDSAEESDSSELDSDDPTAALIRETKREMAERARESRKAEKRTEENAQRRPKPIDQDMDLANLTSISGGRPGGSGGGGRDFSTMQCFGCGQVGHRKQDCPNGSNDRGRGFMGRGGRGGRNGRR</sequence>
<feature type="compositionally biased region" description="Gly residues" evidence="2">
    <location>
        <begin position="221"/>
        <end position="231"/>
    </location>
</feature>
<evidence type="ECO:0000313" key="5">
    <source>
        <dbReference type="Proteomes" id="UP000799778"/>
    </source>
</evidence>
<feature type="compositionally biased region" description="Basic and acidic residues" evidence="2">
    <location>
        <begin position="138"/>
        <end position="147"/>
    </location>
</feature>
<evidence type="ECO:0000256" key="2">
    <source>
        <dbReference type="SAM" id="MobiDB-lite"/>
    </source>
</evidence>
<evidence type="ECO:0000259" key="3">
    <source>
        <dbReference type="PROSITE" id="PS50158"/>
    </source>
</evidence>
<name>A0A6A5Y7K1_9PLEO</name>
<dbReference type="Gene3D" id="4.10.60.10">
    <property type="entry name" value="Zinc finger, CCHC-type"/>
    <property type="match status" value="1"/>
</dbReference>
<feature type="region of interest" description="Disordered" evidence="2">
    <location>
        <begin position="1"/>
        <end position="104"/>
    </location>
</feature>
<organism evidence="4 5">
    <name type="scientific">Aaosphaeria arxii CBS 175.79</name>
    <dbReference type="NCBI Taxonomy" id="1450172"/>
    <lineage>
        <taxon>Eukaryota</taxon>
        <taxon>Fungi</taxon>
        <taxon>Dikarya</taxon>
        <taxon>Ascomycota</taxon>
        <taxon>Pezizomycotina</taxon>
        <taxon>Dothideomycetes</taxon>
        <taxon>Pleosporomycetidae</taxon>
        <taxon>Pleosporales</taxon>
        <taxon>Pleosporales incertae sedis</taxon>
        <taxon>Aaosphaeria</taxon>
    </lineage>
</organism>
<feature type="compositionally biased region" description="Polar residues" evidence="2">
    <location>
        <begin position="1"/>
        <end position="12"/>
    </location>
</feature>
<feature type="compositionally biased region" description="Polar residues" evidence="2">
    <location>
        <begin position="45"/>
        <end position="55"/>
    </location>
</feature>